<reference evidence="4 5" key="1">
    <citation type="submission" date="2020-07" db="EMBL/GenBank/DDBJ databases">
        <title>Sequencing the genomes of 1000 actinobacteria strains.</title>
        <authorList>
            <person name="Klenk H.-P."/>
        </authorList>
    </citation>
    <scope>NUCLEOTIDE SEQUENCE [LARGE SCALE GENOMIC DNA]</scope>
    <source>
        <strain evidence="4 5">DSM 42178</strain>
    </source>
</reference>
<dbReference type="InterPro" id="IPR014710">
    <property type="entry name" value="RmlC-like_jellyroll"/>
</dbReference>
<evidence type="ECO:0000313" key="5">
    <source>
        <dbReference type="Proteomes" id="UP000567795"/>
    </source>
</evidence>
<dbReference type="Gene3D" id="2.60.120.10">
    <property type="entry name" value="Jelly Rolls"/>
    <property type="match status" value="1"/>
</dbReference>
<dbReference type="InterPro" id="IPR011051">
    <property type="entry name" value="RmlC_Cupin_sf"/>
</dbReference>
<evidence type="ECO:0000259" key="3">
    <source>
        <dbReference type="Pfam" id="PF02678"/>
    </source>
</evidence>
<protein>
    <recommendedName>
        <fullName evidence="3">Pirin N-terminal domain-containing protein</fullName>
    </recommendedName>
</protein>
<feature type="domain" description="Pirin N-terminal" evidence="3">
    <location>
        <begin position="26"/>
        <end position="130"/>
    </location>
</feature>
<keyword evidence="5" id="KW-1185">Reference proteome</keyword>
<accession>A0A852ZLB4</accession>
<dbReference type="InterPro" id="IPR012093">
    <property type="entry name" value="Pirin"/>
</dbReference>
<gene>
    <name evidence="4" type="ORF">FHU37_000136</name>
</gene>
<comment type="similarity">
    <text evidence="1 2">Belongs to the pirin family.</text>
</comment>
<dbReference type="SUPFAM" id="SSF51182">
    <property type="entry name" value="RmlC-like cupins"/>
    <property type="match status" value="1"/>
</dbReference>
<evidence type="ECO:0000256" key="2">
    <source>
        <dbReference type="RuleBase" id="RU003457"/>
    </source>
</evidence>
<organism evidence="4 5">
    <name type="scientific">Allostreptomyces psammosilenae</name>
    <dbReference type="NCBI Taxonomy" id="1892865"/>
    <lineage>
        <taxon>Bacteria</taxon>
        <taxon>Bacillati</taxon>
        <taxon>Actinomycetota</taxon>
        <taxon>Actinomycetes</taxon>
        <taxon>Kitasatosporales</taxon>
        <taxon>Streptomycetaceae</taxon>
        <taxon>Allostreptomyces</taxon>
    </lineage>
</organism>
<dbReference type="Pfam" id="PF02678">
    <property type="entry name" value="Pirin"/>
    <property type="match status" value="1"/>
</dbReference>
<comment type="caution">
    <text evidence="4">The sequence shown here is derived from an EMBL/GenBank/DDBJ whole genome shotgun (WGS) entry which is preliminary data.</text>
</comment>
<proteinExistence type="inferred from homology"/>
<evidence type="ECO:0000256" key="1">
    <source>
        <dbReference type="ARBA" id="ARBA00008416"/>
    </source>
</evidence>
<dbReference type="PANTHER" id="PTHR43212:SF3">
    <property type="entry name" value="QUERCETIN 2,3-DIOXYGENASE"/>
    <property type="match status" value="1"/>
</dbReference>
<dbReference type="InterPro" id="IPR003829">
    <property type="entry name" value="Pirin_N_dom"/>
</dbReference>
<dbReference type="CDD" id="cd02910">
    <property type="entry name" value="cupin_Yhhw_N"/>
    <property type="match status" value="1"/>
</dbReference>
<dbReference type="RefSeq" id="WP_179812290.1">
    <property type="nucleotide sequence ID" value="NZ_JACBZD010000001.1"/>
</dbReference>
<name>A0A852ZLB4_9ACTN</name>
<dbReference type="AlphaFoldDB" id="A0A852ZLB4"/>
<dbReference type="EMBL" id="JACBZD010000001">
    <property type="protein sequence ID" value="NYI03193.1"/>
    <property type="molecule type" value="Genomic_DNA"/>
</dbReference>
<sequence>MTPHPTGPRRATVHRAADRYTIEDGEARLTSHHSFSFTGYYDPDNTHHGSLLSHAEHLVRPGGGFDTHRHRDMEIVTWVLAGVLEHRDDSGERRLVGPGRVQRLSAGAGVRHSERNASATEPLRFVQMWLAPERAGTPPAYELGPLPPDGPAGAVVASGAGLVPLASGMPQHAGGGAVRLGRRDAALHLGRPAADGPALLLPDAPYLHVFVTRGAVEVWLPGEEAVAGEAVGDAGVEAGVQDAGLVASEGSGAADVSEALSGVSGGRLRLAAGDALRLTGRAPGAVVRTTAREPVELLVWEMHGTL</sequence>
<evidence type="ECO:0000313" key="4">
    <source>
        <dbReference type="EMBL" id="NYI03193.1"/>
    </source>
</evidence>
<dbReference type="Proteomes" id="UP000567795">
    <property type="component" value="Unassembled WGS sequence"/>
</dbReference>
<dbReference type="PANTHER" id="PTHR43212">
    <property type="entry name" value="QUERCETIN 2,3-DIOXYGENASE"/>
    <property type="match status" value="1"/>
</dbReference>